<feature type="domain" description="GGDEF" evidence="3">
    <location>
        <begin position="308"/>
        <end position="441"/>
    </location>
</feature>
<feature type="domain" description="EAL" evidence="2">
    <location>
        <begin position="450"/>
        <end position="704"/>
    </location>
</feature>
<dbReference type="Pfam" id="PF00563">
    <property type="entry name" value="EAL"/>
    <property type="match status" value="1"/>
</dbReference>
<dbReference type="AlphaFoldDB" id="A0A1S7LH73"/>
<gene>
    <name evidence="4" type="ORF">MAGMO_0947</name>
</gene>
<dbReference type="Gene3D" id="3.20.20.450">
    <property type="entry name" value="EAL domain"/>
    <property type="match status" value="1"/>
</dbReference>
<dbReference type="InterPro" id="IPR000160">
    <property type="entry name" value="GGDEF_dom"/>
</dbReference>
<dbReference type="InterPro" id="IPR029787">
    <property type="entry name" value="Nucleotide_cyclase"/>
</dbReference>
<evidence type="ECO:0000313" key="4">
    <source>
        <dbReference type="EMBL" id="CRH05146.1"/>
    </source>
</evidence>
<dbReference type="CDD" id="cd01949">
    <property type="entry name" value="GGDEF"/>
    <property type="match status" value="1"/>
</dbReference>
<feature type="domain" description="PAS" evidence="1">
    <location>
        <begin position="150"/>
        <end position="223"/>
    </location>
</feature>
<dbReference type="FunFam" id="3.20.20.450:FF:000001">
    <property type="entry name" value="Cyclic di-GMP phosphodiesterase yahA"/>
    <property type="match status" value="1"/>
</dbReference>
<evidence type="ECO:0000259" key="2">
    <source>
        <dbReference type="PROSITE" id="PS50883"/>
    </source>
</evidence>
<dbReference type="InterPro" id="IPR035965">
    <property type="entry name" value="PAS-like_dom_sf"/>
</dbReference>
<dbReference type="SUPFAM" id="SSF55785">
    <property type="entry name" value="PYP-like sensor domain (PAS domain)"/>
    <property type="match status" value="1"/>
</dbReference>
<dbReference type="SUPFAM" id="SSF141868">
    <property type="entry name" value="EAL domain-like"/>
    <property type="match status" value="1"/>
</dbReference>
<reference evidence="4" key="1">
    <citation type="submission" date="2015-04" db="EMBL/GenBank/DDBJ databases">
        <authorList>
            <person name="Syromyatnikov M.Y."/>
            <person name="Popov V.N."/>
        </authorList>
    </citation>
    <scope>NUCLEOTIDE SEQUENCE</scope>
    <source>
        <strain evidence="4">MO-1</strain>
    </source>
</reference>
<organism evidence="4">
    <name type="scientific">Magnetococcus massalia (strain MO-1)</name>
    <dbReference type="NCBI Taxonomy" id="451514"/>
    <lineage>
        <taxon>Bacteria</taxon>
        <taxon>Pseudomonadati</taxon>
        <taxon>Pseudomonadota</taxon>
        <taxon>Magnetococcia</taxon>
        <taxon>Magnetococcales</taxon>
        <taxon>Magnetococcaceae</taxon>
        <taxon>Magnetococcus</taxon>
    </lineage>
</organism>
<dbReference type="SMART" id="SM00091">
    <property type="entry name" value="PAS"/>
    <property type="match status" value="2"/>
</dbReference>
<sequence>MTSEMLQLLPEDPPAQLLPVAILGVDEQGFIRYCNHRGRKLLRSEISCHMGELTIYDLFPELDRDRPLFGLDESYLRELPPRPQLHCTQLHLPGGEAIPVEAYFLTSGEENATSWLWCAIQSLEPMRELQNLVDALTLQQQQVKEQINYYARLTSKLYESTHEGVLLLDNEGIVQSVNPAYTVLTGFSQEEVLGKPIELCRHPEDDEELEPLSEMLAQAARLGTLQRKWRNCRRNGTDYTELLTLHVVTDCHDQPQNYIVVCQELSHKGSDGSSSRGYQDDPLTGLPTRPVLTDRLIQVLGHSQRSGEKVALVLIGIDGFRKVNDSLGHEAGDTILRVLSHRFQALLRVGDTVARMGSDEFGFIIRDVRTTQSVLMVIRKIQDALKEPLPVGESDVSFTACMGISVSPEDSAEAETLLRYANASLSRAKSNGVNNFTFFTHAMEQNAAKRLALEGRLRKAIDNDELTLFYQPKISCKSQQIEGFEALVRWITPDNEIISPGDFIPIAEDTGLIIPLGNWVIDRVCRDIIVLEEANFPAVLLSANLSPRQFQQEDLMKVIDDALTRHKVDPKRLELEITESSVMGDVESASQMLMQMVERNIQIALDDFGTGYSSLAYLKRFPFHTLKVDRAFIRTVESDPADQAILHAIVTLAQNLGLKIVAEGVENEDQRKFVSQAGCDMIQGFFYSRPLNLQTIMQQWDQLATPDS</sequence>
<dbReference type="InterPro" id="IPR013767">
    <property type="entry name" value="PAS_fold"/>
</dbReference>
<name>A0A1S7LH73_MAGMO</name>
<dbReference type="NCBIfam" id="TIGR00229">
    <property type="entry name" value="sensory_box"/>
    <property type="match status" value="1"/>
</dbReference>
<proteinExistence type="predicted"/>
<dbReference type="InterPro" id="IPR043128">
    <property type="entry name" value="Rev_trsase/Diguanyl_cyclase"/>
</dbReference>
<dbReference type="SMART" id="SM00052">
    <property type="entry name" value="EAL"/>
    <property type="match status" value="1"/>
</dbReference>
<dbReference type="InterPro" id="IPR052155">
    <property type="entry name" value="Biofilm_reg_signaling"/>
</dbReference>
<dbReference type="InterPro" id="IPR001633">
    <property type="entry name" value="EAL_dom"/>
</dbReference>
<dbReference type="Pfam" id="PF00990">
    <property type="entry name" value="GGDEF"/>
    <property type="match status" value="1"/>
</dbReference>
<dbReference type="InterPro" id="IPR035919">
    <property type="entry name" value="EAL_sf"/>
</dbReference>
<dbReference type="CDD" id="cd01948">
    <property type="entry name" value="EAL"/>
    <property type="match status" value="1"/>
</dbReference>
<protein>
    <submittedName>
        <fullName evidence="4">Putative diguanylate cyclase/phosphodiesterase with PAS/PAC sensor(S)</fullName>
    </submittedName>
</protein>
<dbReference type="PANTHER" id="PTHR44757:SF2">
    <property type="entry name" value="BIOFILM ARCHITECTURE MAINTENANCE PROTEIN MBAA"/>
    <property type="match status" value="1"/>
</dbReference>
<dbReference type="SUPFAM" id="SSF55073">
    <property type="entry name" value="Nucleotide cyclase"/>
    <property type="match status" value="1"/>
</dbReference>
<evidence type="ECO:0000259" key="3">
    <source>
        <dbReference type="PROSITE" id="PS50887"/>
    </source>
</evidence>
<evidence type="ECO:0000259" key="1">
    <source>
        <dbReference type="PROSITE" id="PS50112"/>
    </source>
</evidence>
<dbReference type="GO" id="GO:0006355">
    <property type="term" value="P:regulation of DNA-templated transcription"/>
    <property type="evidence" value="ECO:0007669"/>
    <property type="project" value="InterPro"/>
</dbReference>
<accession>A0A1S7LH73</accession>
<dbReference type="Pfam" id="PF00989">
    <property type="entry name" value="PAS"/>
    <property type="match status" value="1"/>
</dbReference>
<dbReference type="NCBIfam" id="TIGR00254">
    <property type="entry name" value="GGDEF"/>
    <property type="match status" value="1"/>
</dbReference>
<dbReference type="Gene3D" id="3.30.450.20">
    <property type="entry name" value="PAS domain"/>
    <property type="match status" value="1"/>
</dbReference>
<dbReference type="PROSITE" id="PS50883">
    <property type="entry name" value="EAL"/>
    <property type="match status" value="1"/>
</dbReference>
<dbReference type="InterPro" id="IPR000014">
    <property type="entry name" value="PAS"/>
</dbReference>
<dbReference type="EMBL" id="LO017727">
    <property type="protein sequence ID" value="CRH05146.1"/>
    <property type="molecule type" value="Genomic_DNA"/>
</dbReference>
<dbReference type="CDD" id="cd00130">
    <property type="entry name" value="PAS"/>
    <property type="match status" value="1"/>
</dbReference>
<dbReference type="PROSITE" id="PS50112">
    <property type="entry name" value="PAS"/>
    <property type="match status" value="1"/>
</dbReference>
<dbReference type="Gene3D" id="3.30.70.270">
    <property type="match status" value="1"/>
</dbReference>
<dbReference type="PROSITE" id="PS50887">
    <property type="entry name" value="GGDEF"/>
    <property type="match status" value="1"/>
</dbReference>
<dbReference type="PANTHER" id="PTHR44757">
    <property type="entry name" value="DIGUANYLATE CYCLASE DGCP"/>
    <property type="match status" value="1"/>
</dbReference>
<dbReference type="SMART" id="SM00267">
    <property type="entry name" value="GGDEF"/>
    <property type="match status" value="1"/>
</dbReference>